<dbReference type="InterPro" id="IPR000742">
    <property type="entry name" value="EGF"/>
</dbReference>
<feature type="domain" description="EGF-like" evidence="4">
    <location>
        <begin position="1039"/>
        <end position="1075"/>
    </location>
</feature>
<evidence type="ECO:0000256" key="3">
    <source>
        <dbReference type="SAM" id="SignalP"/>
    </source>
</evidence>
<feature type="domain" description="EGF-like" evidence="4">
    <location>
        <begin position="602"/>
        <end position="648"/>
    </location>
</feature>
<feature type="domain" description="EGF-like" evidence="4">
    <location>
        <begin position="743"/>
        <end position="791"/>
    </location>
</feature>
<reference evidence="5" key="1">
    <citation type="submission" date="2021-01" db="EMBL/GenBank/DDBJ databases">
        <authorList>
            <consortium name="Genoscope - CEA"/>
            <person name="William W."/>
        </authorList>
    </citation>
    <scope>NUCLEOTIDE SEQUENCE</scope>
</reference>
<feature type="domain" description="EGF-like" evidence="4">
    <location>
        <begin position="935"/>
        <end position="964"/>
    </location>
</feature>
<dbReference type="SMART" id="SM00261">
    <property type="entry name" value="FU"/>
    <property type="match status" value="16"/>
</dbReference>
<keyword evidence="2" id="KW-0812">Transmembrane</keyword>
<protein>
    <recommendedName>
        <fullName evidence="4">EGF-like domain-containing protein</fullName>
    </recommendedName>
</protein>
<feature type="transmembrane region" description="Helical" evidence="2">
    <location>
        <begin position="2425"/>
        <end position="2446"/>
    </location>
</feature>
<feature type="transmembrane region" description="Helical" evidence="2">
    <location>
        <begin position="2473"/>
        <end position="2498"/>
    </location>
</feature>
<feature type="transmembrane region" description="Helical" evidence="2">
    <location>
        <begin position="2369"/>
        <end position="2390"/>
    </location>
</feature>
<feature type="signal peptide" evidence="3">
    <location>
        <begin position="1"/>
        <end position="16"/>
    </location>
</feature>
<feature type="domain" description="EGF-like" evidence="4">
    <location>
        <begin position="649"/>
        <end position="678"/>
    </location>
</feature>
<feature type="transmembrane region" description="Helical" evidence="2">
    <location>
        <begin position="2396"/>
        <end position="2413"/>
    </location>
</feature>
<feature type="domain" description="EGF-like" evidence="4">
    <location>
        <begin position="1076"/>
        <end position="1117"/>
    </location>
</feature>
<dbReference type="SMART" id="SM00181">
    <property type="entry name" value="EGF"/>
    <property type="match status" value="13"/>
</dbReference>
<evidence type="ECO:0000259" key="4">
    <source>
        <dbReference type="SMART" id="SM00181"/>
    </source>
</evidence>
<feature type="domain" description="EGF-like" evidence="4">
    <location>
        <begin position="1168"/>
        <end position="1206"/>
    </location>
</feature>
<dbReference type="CDD" id="cd00064">
    <property type="entry name" value="FU"/>
    <property type="match status" value="9"/>
</dbReference>
<feature type="compositionally biased region" description="Acidic residues" evidence="1">
    <location>
        <begin position="2197"/>
        <end position="2229"/>
    </location>
</feature>
<accession>A0A8S1R4D0</accession>
<name>A0A8S1R4D0_9CILI</name>
<dbReference type="Proteomes" id="UP000692954">
    <property type="component" value="Unassembled WGS sequence"/>
</dbReference>
<feature type="domain" description="EGF-like" evidence="4">
    <location>
        <begin position="792"/>
        <end position="820"/>
    </location>
</feature>
<feature type="domain" description="EGF-like" evidence="4">
    <location>
        <begin position="703"/>
        <end position="742"/>
    </location>
</feature>
<keyword evidence="2" id="KW-1133">Transmembrane helix</keyword>
<dbReference type="InterPro" id="IPR006212">
    <property type="entry name" value="Furin_repeat"/>
</dbReference>
<evidence type="ECO:0000313" key="6">
    <source>
        <dbReference type="Proteomes" id="UP000692954"/>
    </source>
</evidence>
<feature type="compositionally biased region" description="Low complexity" evidence="1">
    <location>
        <begin position="2230"/>
        <end position="2240"/>
    </location>
</feature>
<proteinExistence type="predicted"/>
<feature type="chain" id="PRO_5035782132" description="EGF-like domain-containing protein" evidence="3">
    <location>
        <begin position="17"/>
        <end position="2522"/>
    </location>
</feature>
<dbReference type="PANTHER" id="PTHR15332:SF175">
    <property type="entry name" value="PROPROTEIN CONVERTASE SUBTILISIN_KEXIN TYPE 5-LIKE"/>
    <property type="match status" value="1"/>
</dbReference>
<feature type="domain" description="EGF-like" evidence="4">
    <location>
        <begin position="1118"/>
        <end position="1160"/>
    </location>
</feature>
<sequence>MKILLFLITKLYLAMSSSYKLVKSDIVTTGAHTWIDETSTALATTATLCQSLKQPYVTVSSHLAKSISNEYIVTDNDHEIYIKVIVAGTWTGDSLVIKSGTTTLLSQPLTTASQLNENYCTLSNVKVLVLKVVAAKTSLLTSGSDKALKLVISIPSLNDAAKIKTLYVGPVLIYEIGNSVATTNTYIANQEYDYFTSSSQNPNTVLGSFSYTSINSIASQKYDLLTFGLLNANFLIGGYKRWNNGIITFSQTLSVHYKIKFSFYVYTFDTTTILTSSNLIITVNGASGSVVVPSTSISRIQAGNLYGDSGTDSVYFIEYELDHVNTNLQITIELTDTIYLGITNFYLLSKNCPQFCSACRTEGTCDACSSIDNRNQVTCQCNEQYYEDLVNYVCKPCDYRCAKCIYDPAETLGNCLLCKYGFNINTKCSTCIHSYQFENKIAVKCENCQPCCLTCSGPTDKDCITFKKPYMIMPDNQAVLSCPPNSYIVQQTPDRTLCVMCDVSCKTCAETPSKCTSCYDGSDLLFNQCLLSCPTKTYRLNKDCTPCQDPQCEICSESQCLMCLENKFMSRISKLCISPCDTGYYGDGLTRSCKKCHQTCKECVSPLFQKCSTCPDNTYMLVLDTTLVTGICYKVCKEGYYPSGKFCVECFSGCQFCTSPTVCQTCKAGFYLYNDFCVETCPSKMYANQYVQKCLKCNEACIECTGGENYQCLTCSGGLQQYQGKCYPICPIGTVGINGICENCAFNCDICVGTNIYDCTQCSTQKFILNGQCYETCPPSYQGDITTFKCEFCIDNCETCISSSCKLCLSGYFFQEGQCLSSCFDGFYKNIDNRKCQPCNFVCKTCTGPDIDECLTCPSSYYFYFNNCLPECPEGYYGATGRICTACHSTCLTCFGNQLNNCNSCPLTSYLYQQKCLTTCPDGTYASDIYQSCMPCHATCLTCQGGSSYDCLTCPVLIERMQCVIECSGGYSQTGVECHPTVQITVNCDPQCATCALQASNCVTCQPSRQQNKPQCTCQKGFYDVGAADCLPCQHKCATCKIQADNCQTCKGNRFGATCNCPDYYYEDGLSLNCPKCDYKCELCTNNICTTCADRRIDLPSCTCPVGFYDNLTPICQPCSSVCKTCVDMADKCVECSGIRENAPFCTCPSGYFDFSEQCLKCAFECVECDSNGCVSCQGNMSGPFVGKCICKDGYSRKSIGSIYCTNCNMGVPYSILKSGLNKIKIDFGGPLDLVDETKTGCDQYFQSSTLSTLGTSPECSIEESSIIVTLGKYATIIIGHNFSFGSGFKLKICSSGFPEYQPSSLIKDPSVSDEENLPYITFVAQQPKTICEAVVIKYTLGNTGSRNLNIFNWELTQPQNYVNDQLNTVLSSITPSKTFDMNITIPRLVLKPFTTFGFNIQLQNFLNLEATNTFFVQTLGPAQIGIQEPEEQNTFYRYETTLLNFTFVYSNCTLTSEMTETIHIQIQLDQKILQEQSETYFLQMSSAFDFQIPIDPYILQIGSNNISVTITVPAQSLSTNIYMNQEIAEGTLIVKVNGGNRQVGDVATVILTASVIDQDLDPKETDTFQYEFSWSCFDVLKGADCLDLYGKLIKYPKGKSVVIQASELTQYNSYVFRAETKKGNKEASGKSMIQIVEVDVPQLQSSNEKQEAEIVQQTYNYYDEIQLSFQYESANPDNLFYSATIIYDQVSVKSFKFYSLTFKFRLLDYFTKLNSLQGNQITLRTSVYNPTFVMPSLRSIVLTYNLPPNNCSLIFNNQDQIIYELKTYVNITIAYCEDEDLPLEYKVLFYNDKDTYDYDFSTGKYINNINILDYQSNNTFLFQLPFVGPQQSFNQTSFLLFMIKDKKNGISNLTTPIIITKNFDINQTTMAKLIEHAETLQDTLQVQDLIISRVTQMDNYSSFKYDLIRKNDLIAQNDLPIDKQNTLLYQMIQLINDKEVTSQFQVQLDSLNTFNQTIQSNFQQLKALQQDSQSTLQQLNYINNYYKYFDLFSSLISNNQNFNSTNDQILGFIDNIKTQLIDLTILNSEGFNIENDQAILQVKKASYKIINEITGNILKEEQIFRLLQSTQEQSNFQYYFNKFIVNPYLNEETFPKNDSFGAETIYLRIVDENTQLNAVMLQPFSYTFIVDEDYGNNKTICIQKLFDTWTSKDIETTLVNKTAISCKIQLFNPFTIVINSTINNNTNTNTTQTPTDQEDEQNQDEQNQDEQNQDEQNQDEQNQDELNQDEQNTNNQTQNGTQSSDLDSKSGILLLSEPFFIYLISIGSLTILLAFFAHYKDTQYAKVYNHKKSQSEIVITNQKDETPDMKKSEIFTYKEKVNNYDQSSPSLTNIPKPATLKRLKLIIFNFHTLGSIFYRDEAYRKITYFNYVLRFFFIQLSVFITYIYFQFDYQLALVFLLGPFAFSIYTFLMNTSIENKMIIGLKIFVTIISLGTIGLAIYRIVDFITDDNEYNLTRITYFLVGSIVYDNLVYNMMIIMIIFLMTIKEGGISLWILKFMQKSDQEQIMLNYPNVDAIKQQ</sequence>
<dbReference type="OrthoDB" id="292663at2759"/>
<gene>
    <name evidence="5" type="ORF">PSON_ATCC_30995.1.T1350075</name>
</gene>
<evidence type="ECO:0000256" key="2">
    <source>
        <dbReference type="SAM" id="Phobius"/>
    </source>
</evidence>
<feature type="domain" description="EGF-like" evidence="4">
    <location>
        <begin position="546"/>
        <end position="594"/>
    </location>
</feature>
<dbReference type="EMBL" id="CAJJDN010000135">
    <property type="protein sequence ID" value="CAD8121932.1"/>
    <property type="molecule type" value="Genomic_DNA"/>
</dbReference>
<evidence type="ECO:0000256" key="1">
    <source>
        <dbReference type="SAM" id="MobiDB-lite"/>
    </source>
</evidence>
<comment type="caution">
    <text evidence="5">The sequence shown here is derived from an EMBL/GenBank/DDBJ whole genome shotgun (WGS) entry which is preliminary data.</text>
</comment>
<keyword evidence="3" id="KW-0732">Signal</keyword>
<keyword evidence="6" id="KW-1185">Reference proteome</keyword>
<dbReference type="PANTHER" id="PTHR15332">
    <property type="entry name" value="PROPROTEIN CONVERTASE SUBTILISIN_KEXIN TYPE 5-LIKE"/>
    <property type="match status" value="1"/>
</dbReference>
<feature type="region of interest" description="Disordered" evidence="1">
    <location>
        <begin position="2188"/>
        <end position="2248"/>
    </location>
</feature>
<feature type="domain" description="EGF-like" evidence="4">
    <location>
        <begin position="358"/>
        <end position="395"/>
    </location>
</feature>
<organism evidence="5 6">
    <name type="scientific">Paramecium sonneborni</name>
    <dbReference type="NCBI Taxonomy" id="65129"/>
    <lineage>
        <taxon>Eukaryota</taxon>
        <taxon>Sar</taxon>
        <taxon>Alveolata</taxon>
        <taxon>Ciliophora</taxon>
        <taxon>Intramacronucleata</taxon>
        <taxon>Oligohymenophorea</taxon>
        <taxon>Peniculida</taxon>
        <taxon>Parameciidae</taxon>
        <taxon>Paramecium</taxon>
    </lineage>
</organism>
<keyword evidence="2" id="KW-0472">Membrane</keyword>
<feature type="domain" description="EGF-like" evidence="4">
    <location>
        <begin position="994"/>
        <end position="1031"/>
    </location>
</feature>
<evidence type="ECO:0000313" key="5">
    <source>
        <dbReference type="EMBL" id="CAD8121932.1"/>
    </source>
</evidence>
<feature type="transmembrane region" description="Helical" evidence="2">
    <location>
        <begin position="2260"/>
        <end position="2280"/>
    </location>
</feature>